<dbReference type="EMBL" id="LR788505">
    <property type="protein sequence ID" value="CAB3264367.1"/>
    <property type="molecule type" value="mRNA"/>
</dbReference>
<dbReference type="PANTHER" id="PTHR22684">
    <property type="entry name" value="NULP1-RELATED"/>
    <property type="match status" value="1"/>
</dbReference>
<dbReference type="InterPro" id="IPR006994">
    <property type="entry name" value="TCF25/Rqc1"/>
</dbReference>
<dbReference type="Pfam" id="PF04910">
    <property type="entry name" value="Tcf25"/>
    <property type="match status" value="1"/>
</dbReference>
<reference evidence="2" key="1">
    <citation type="submission" date="2020-04" db="EMBL/GenBank/DDBJ databases">
        <authorList>
            <person name="Neveu A P."/>
        </authorList>
    </citation>
    <scope>NUCLEOTIDE SEQUENCE</scope>
    <source>
        <tissue evidence="2">Whole embryo</tissue>
    </source>
</reference>
<gene>
    <name evidence="2" type="primary">Nlrp14</name>
</gene>
<name>A0A6F9DLP6_9ASCI</name>
<organism evidence="2">
    <name type="scientific">Phallusia mammillata</name>
    <dbReference type="NCBI Taxonomy" id="59560"/>
    <lineage>
        <taxon>Eukaryota</taxon>
        <taxon>Metazoa</taxon>
        <taxon>Chordata</taxon>
        <taxon>Tunicata</taxon>
        <taxon>Ascidiacea</taxon>
        <taxon>Phlebobranchia</taxon>
        <taxon>Ascidiidae</taxon>
        <taxon>Phallusia</taxon>
    </lineage>
</organism>
<accession>A0A6F9DLP6</accession>
<protein>
    <submittedName>
        <fullName evidence="2">NACHT, LRR and PYD domains-containing protein 14-like</fullName>
    </submittedName>
</protein>
<sequence length="624" mass="71267">MSSRALRKLQGRGDVMSIAKLHSESSEEEDVVEAPSVNKFALLNDENEYSNDESHEVLESPAKSAVHTTSNQSAVKKRNKKKKRKNNQDTKIKDTINEDIDKLLEVIEETKASSSKVPLNSTTDSNAKALRSVLTVEHRFLNPDNELRKIFGSRALMEDASYRRRNQAKSNRGVWLTQPQNNWVKLGRTGITMNLIETKNGVQYFKYEHSRDYQDVQFKFLDAVETSDHRNIASVLERHTYHVDSLVTFSDVYKVHDDIKMARELIERALYCLERSFHPCFNLTTGLCRLDYKYPENRCLFLALYKHMNFVAQRGCNRTALELAKVLLSLDSDNDPLGVSLLLDYFALRAAEYKFMIRFAQEWGASRNLPQLPNWAYSIALAHFHLNQEGDLVKADKCLQDALIMFPSVLLALLDKCSVQPDKKVTACPHFKTTESSPAGLSILCHLYVGRCYLMWKAPDVMTWLERNVNVAMQRVNDKEPLVIDSERKRKTRYQKPPLNVYRHAMISEIDGVSSLLPLDIRMGTMLSHDPLPPSDTVTSYTRPPRSSSGRRVNPVSLFFHSLLPGFNPEDPLVLPEPNAVDGEQGEVRGNVQTLMNAMRELLHTFQQPLDGDAEEAEFDEEWD</sequence>
<evidence type="ECO:0000256" key="1">
    <source>
        <dbReference type="SAM" id="MobiDB-lite"/>
    </source>
</evidence>
<dbReference type="AlphaFoldDB" id="A0A6F9DLP6"/>
<feature type="region of interest" description="Disordered" evidence="1">
    <location>
        <begin position="44"/>
        <end position="93"/>
    </location>
</feature>
<proteinExistence type="evidence at transcript level"/>
<dbReference type="PANTHER" id="PTHR22684:SF0">
    <property type="entry name" value="RIBOSOME QUALITY CONTROL COMPLEX SUBUNIT TCF25"/>
    <property type="match status" value="1"/>
</dbReference>
<dbReference type="GO" id="GO:1990112">
    <property type="term" value="C:RQC complex"/>
    <property type="evidence" value="ECO:0007669"/>
    <property type="project" value="TreeGrafter"/>
</dbReference>
<feature type="compositionally biased region" description="Basic residues" evidence="1">
    <location>
        <begin position="75"/>
        <end position="85"/>
    </location>
</feature>
<feature type="region of interest" description="Disordered" evidence="1">
    <location>
        <begin position="528"/>
        <end position="550"/>
    </location>
</feature>
<evidence type="ECO:0000313" key="2">
    <source>
        <dbReference type="EMBL" id="CAB3264367.1"/>
    </source>
</evidence>
<feature type="compositionally biased region" description="Polar residues" evidence="1">
    <location>
        <begin position="536"/>
        <end position="550"/>
    </location>
</feature>